<sequence length="199" mass="22080">MSKTWPGVIVFTVVLLGALAVLPLPAGGQQTLYKWVDDKGTVHFSDNYYAIPPQYRSQVEQRPLGAPEGSAPAKGAEGTKPSEAGPAGKEAPGAKEAPEKEATTYGGQTEEQWKKAFSDLSKKVQQLQSEVTQKKTYLQAFERGRRMGSSYSKVEIEQYDQYKKEIAGEEARLKELQSQQEELNRKATYLGVPRRIRGQ</sequence>
<feature type="region of interest" description="Disordered" evidence="2">
    <location>
        <begin position="59"/>
        <end position="110"/>
    </location>
</feature>
<dbReference type="Pfam" id="PF13511">
    <property type="entry name" value="DUF4124"/>
    <property type="match status" value="1"/>
</dbReference>
<protein>
    <submittedName>
        <fullName evidence="4">DUF4124 domain-containing protein</fullName>
    </submittedName>
</protein>
<gene>
    <name evidence="4" type="ORF">HYY65_08150</name>
</gene>
<proteinExistence type="predicted"/>
<organism evidence="4 5">
    <name type="scientific">Tectimicrobiota bacterium</name>
    <dbReference type="NCBI Taxonomy" id="2528274"/>
    <lineage>
        <taxon>Bacteria</taxon>
        <taxon>Pseudomonadati</taxon>
        <taxon>Nitrospinota/Tectimicrobiota group</taxon>
        <taxon>Candidatus Tectimicrobiota</taxon>
    </lineage>
</organism>
<feature type="coiled-coil region" evidence="1">
    <location>
        <begin position="159"/>
        <end position="186"/>
    </location>
</feature>
<reference evidence="4" key="1">
    <citation type="submission" date="2020-07" db="EMBL/GenBank/DDBJ databases">
        <title>Huge and variable diversity of episymbiotic CPR bacteria and DPANN archaea in groundwater ecosystems.</title>
        <authorList>
            <person name="He C.Y."/>
            <person name="Keren R."/>
            <person name="Whittaker M."/>
            <person name="Farag I.F."/>
            <person name="Doudna J."/>
            <person name="Cate J.H.D."/>
            <person name="Banfield J.F."/>
        </authorList>
    </citation>
    <scope>NUCLEOTIDE SEQUENCE</scope>
    <source>
        <strain evidence="4">NC_groundwater_717_Ag_S-0.2um_59_8</strain>
    </source>
</reference>
<dbReference type="AlphaFoldDB" id="A0A932M111"/>
<feature type="compositionally biased region" description="Basic and acidic residues" evidence="2">
    <location>
        <begin position="92"/>
        <end position="102"/>
    </location>
</feature>
<dbReference type="Proteomes" id="UP000741360">
    <property type="component" value="Unassembled WGS sequence"/>
</dbReference>
<dbReference type="EMBL" id="JACPSX010000155">
    <property type="protein sequence ID" value="MBI3015010.1"/>
    <property type="molecule type" value="Genomic_DNA"/>
</dbReference>
<evidence type="ECO:0000313" key="4">
    <source>
        <dbReference type="EMBL" id="MBI3015010.1"/>
    </source>
</evidence>
<feature type="domain" description="DUF4124" evidence="3">
    <location>
        <begin position="22"/>
        <end position="72"/>
    </location>
</feature>
<dbReference type="InterPro" id="IPR025392">
    <property type="entry name" value="DUF4124"/>
</dbReference>
<name>A0A932M111_UNCTE</name>
<dbReference type="Gene3D" id="1.20.1170.10">
    <property type="match status" value="1"/>
</dbReference>
<evidence type="ECO:0000256" key="2">
    <source>
        <dbReference type="SAM" id="MobiDB-lite"/>
    </source>
</evidence>
<evidence type="ECO:0000259" key="3">
    <source>
        <dbReference type="Pfam" id="PF13511"/>
    </source>
</evidence>
<accession>A0A932M111</accession>
<keyword evidence="1" id="KW-0175">Coiled coil</keyword>
<evidence type="ECO:0000313" key="5">
    <source>
        <dbReference type="Proteomes" id="UP000741360"/>
    </source>
</evidence>
<evidence type="ECO:0000256" key="1">
    <source>
        <dbReference type="SAM" id="Coils"/>
    </source>
</evidence>
<comment type="caution">
    <text evidence="4">The sequence shown here is derived from an EMBL/GenBank/DDBJ whole genome shotgun (WGS) entry which is preliminary data.</text>
</comment>